<keyword evidence="1" id="KW-1133">Transmembrane helix</keyword>
<evidence type="ECO:0000313" key="2">
    <source>
        <dbReference type="EMBL" id="KAH3804348.1"/>
    </source>
</evidence>
<dbReference type="Proteomes" id="UP000828390">
    <property type="component" value="Unassembled WGS sequence"/>
</dbReference>
<reference evidence="2" key="1">
    <citation type="journal article" date="2019" name="bioRxiv">
        <title>The Genome of the Zebra Mussel, Dreissena polymorpha: A Resource for Invasive Species Research.</title>
        <authorList>
            <person name="McCartney M.A."/>
            <person name="Auch B."/>
            <person name="Kono T."/>
            <person name="Mallez S."/>
            <person name="Zhang Y."/>
            <person name="Obille A."/>
            <person name="Becker A."/>
            <person name="Abrahante J.E."/>
            <person name="Garbe J."/>
            <person name="Badalamenti J.P."/>
            <person name="Herman A."/>
            <person name="Mangelson H."/>
            <person name="Liachko I."/>
            <person name="Sullivan S."/>
            <person name="Sone E.D."/>
            <person name="Koren S."/>
            <person name="Silverstein K.A.T."/>
            <person name="Beckman K.B."/>
            <person name="Gohl D.M."/>
        </authorList>
    </citation>
    <scope>NUCLEOTIDE SEQUENCE</scope>
    <source>
        <strain evidence="2">Duluth1</strain>
        <tissue evidence="2">Whole animal</tissue>
    </source>
</reference>
<organism evidence="2 3">
    <name type="scientific">Dreissena polymorpha</name>
    <name type="common">Zebra mussel</name>
    <name type="synonym">Mytilus polymorpha</name>
    <dbReference type="NCBI Taxonomy" id="45954"/>
    <lineage>
        <taxon>Eukaryota</taxon>
        <taxon>Metazoa</taxon>
        <taxon>Spiralia</taxon>
        <taxon>Lophotrochozoa</taxon>
        <taxon>Mollusca</taxon>
        <taxon>Bivalvia</taxon>
        <taxon>Autobranchia</taxon>
        <taxon>Heteroconchia</taxon>
        <taxon>Euheterodonta</taxon>
        <taxon>Imparidentia</taxon>
        <taxon>Neoheterodontei</taxon>
        <taxon>Myida</taxon>
        <taxon>Dreissenoidea</taxon>
        <taxon>Dreissenidae</taxon>
        <taxon>Dreissena</taxon>
    </lineage>
</organism>
<evidence type="ECO:0008006" key="4">
    <source>
        <dbReference type="Google" id="ProtNLM"/>
    </source>
</evidence>
<comment type="caution">
    <text evidence="2">The sequence shown here is derived from an EMBL/GenBank/DDBJ whole genome shotgun (WGS) entry which is preliminary data.</text>
</comment>
<keyword evidence="1" id="KW-0812">Transmembrane</keyword>
<keyword evidence="3" id="KW-1185">Reference proteome</keyword>
<reference evidence="2" key="2">
    <citation type="submission" date="2020-11" db="EMBL/GenBank/DDBJ databases">
        <authorList>
            <person name="McCartney M.A."/>
            <person name="Auch B."/>
            <person name="Kono T."/>
            <person name="Mallez S."/>
            <person name="Becker A."/>
            <person name="Gohl D.M."/>
            <person name="Silverstein K.A.T."/>
            <person name="Koren S."/>
            <person name="Bechman K.B."/>
            <person name="Herman A."/>
            <person name="Abrahante J.E."/>
            <person name="Garbe J."/>
        </authorList>
    </citation>
    <scope>NUCLEOTIDE SEQUENCE</scope>
    <source>
        <strain evidence="2">Duluth1</strain>
        <tissue evidence="2">Whole animal</tissue>
    </source>
</reference>
<sequence length="57" mass="6442">MYTCCRNARMVVVLFLVVEVVQVVMMVVVSVVMIAEVVVEVDAVVRLRVAENRSLKF</sequence>
<feature type="transmembrane region" description="Helical" evidence="1">
    <location>
        <begin position="12"/>
        <end position="35"/>
    </location>
</feature>
<gene>
    <name evidence="2" type="ORF">DPMN_132632</name>
</gene>
<dbReference type="EMBL" id="JAIWYP010000006">
    <property type="protein sequence ID" value="KAH3804348.1"/>
    <property type="molecule type" value="Genomic_DNA"/>
</dbReference>
<evidence type="ECO:0000313" key="3">
    <source>
        <dbReference type="Proteomes" id="UP000828390"/>
    </source>
</evidence>
<keyword evidence="1" id="KW-0472">Membrane</keyword>
<evidence type="ECO:0000256" key="1">
    <source>
        <dbReference type="SAM" id="Phobius"/>
    </source>
</evidence>
<protein>
    <recommendedName>
        <fullName evidence="4">Transmembrane protein</fullName>
    </recommendedName>
</protein>
<accession>A0A9D4JDA0</accession>
<proteinExistence type="predicted"/>
<name>A0A9D4JDA0_DREPO</name>
<dbReference type="AlphaFoldDB" id="A0A9D4JDA0"/>